<reference evidence="3 4" key="1">
    <citation type="journal article" date="2019" name="Genome Biol. Evol.">
        <title>Insights into the evolution of the New World diploid cottons (Gossypium, subgenus Houzingenia) based on genome sequencing.</title>
        <authorList>
            <person name="Grover C.E."/>
            <person name="Arick M.A. 2nd"/>
            <person name="Thrash A."/>
            <person name="Conover J.L."/>
            <person name="Sanders W.S."/>
            <person name="Peterson D.G."/>
            <person name="Frelichowski J.E."/>
            <person name="Scheffler J.A."/>
            <person name="Scheffler B.E."/>
            <person name="Wendel J.F."/>
        </authorList>
    </citation>
    <scope>NUCLEOTIDE SEQUENCE [LARGE SCALE GENOMIC DNA]</scope>
    <source>
        <strain evidence="3">57</strain>
        <tissue evidence="3">Leaf</tissue>
    </source>
</reference>
<feature type="non-terminal residue" evidence="3">
    <location>
        <position position="401"/>
    </location>
</feature>
<dbReference type="SUPFAM" id="SSF52047">
    <property type="entry name" value="RNI-like"/>
    <property type="match status" value="1"/>
</dbReference>
<feature type="domain" description="Disease resistance protein At4g27190-like leucine-rich repeats" evidence="2">
    <location>
        <begin position="263"/>
        <end position="325"/>
    </location>
</feature>
<proteinExistence type="predicted"/>
<feature type="non-terminal residue" evidence="3">
    <location>
        <position position="1"/>
    </location>
</feature>
<dbReference type="InterPro" id="IPR057135">
    <property type="entry name" value="At4g27190-like_LRR"/>
</dbReference>
<dbReference type="OrthoDB" id="996754at2759"/>
<feature type="domain" description="Disease resistance protein At4g27190-like leucine-rich repeats" evidence="2">
    <location>
        <begin position="326"/>
        <end position="367"/>
    </location>
</feature>
<evidence type="ECO:0000259" key="2">
    <source>
        <dbReference type="Pfam" id="PF23247"/>
    </source>
</evidence>
<comment type="caution">
    <text evidence="3">The sequence shown here is derived from an EMBL/GenBank/DDBJ whole genome shotgun (WGS) entry which is preliminary data.</text>
</comment>
<dbReference type="PANTHER" id="PTHR33463">
    <property type="entry name" value="NB-ARC DOMAIN-CONTAINING PROTEIN-RELATED"/>
    <property type="match status" value="1"/>
</dbReference>
<organism evidence="3 4">
    <name type="scientific">Gossypium klotzschianum</name>
    <dbReference type="NCBI Taxonomy" id="34286"/>
    <lineage>
        <taxon>Eukaryota</taxon>
        <taxon>Viridiplantae</taxon>
        <taxon>Streptophyta</taxon>
        <taxon>Embryophyta</taxon>
        <taxon>Tracheophyta</taxon>
        <taxon>Spermatophyta</taxon>
        <taxon>Magnoliopsida</taxon>
        <taxon>eudicotyledons</taxon>
        <taxon>Gunneridae</taxon>
        <taxon>Pentapetalae</taxon>
        <taxon>rosids</taxon>
        <taxon>malvids</taxon>
        <taxon>Malvales</taxon>
        <taxon>Malvaceae</taxon>
        <taxon>Malvoideae</taxon>
        <taxon>Gossypium</taxon>
    </lineage>
</organism>
<sequence length="401" mass="46347">VQIPDAKAAPEDFFRKLQKLERYKIFIGKEWEWFGNYQYSRTLRLRLNTSIDDLNHGIKKLVKRTQDLQLDELKGVKIALKESLTLQGLPQLVSFCSQDKIDASSLPQRELPLFGEKISFPFLEKLHLSSLNVTRVWHNQLSNVSFCTHEKLKIEDCENIKYLLSFSMAKYLVHLKYFEITKCNCLEEIIFWEDIEEETQATMTLSLCPQLKSLELKDLQHLRGFCFNSQNKVIEFPLMKSMAIYNCPNLESFICRYSREANQRISSQSDLFDNKVAFPSLEEMSISYLRKIKMIWQNPLPPNSFPKLQQLTAGGCDKLLTIFPSNFSFTKIRAISYSGCRSLKNVFPASIAKDLPQLGYLEISDCGVEEIVSKLEEGSDSETAVNFEFDKEAAKIEMFLP</sequence>
<dbReference type="InterPro" id="IPR050905">
    <property type="entry name" value="Plant_NBS-LRR"/>
</dbReference>
<accession>A0A7J8WAV9</accession>
<dbReference type="Gene3D" id="3.80.10.10">
    <property type="entry name" value="Ribonuclease Inhibitor"/>
    <property type="match status" value="1"/>
</dbReference>
<dbReference type="Proteomes" id="UP000593573">
    <property type="component" value="Unassembled WGS sequence"/>
</dbReference>
<dbReference type="AlphaFoldDB" id="A0A7J8WAV9"/>
<dbReference type="PANTHER" id="PTHR33463:SF172">
    <property type="entry name" value="DOMAIN-CONTAINING DISEASE RESISTANCE PROTEIN, PUTATIVE-RELATED"/>
    <property type="match status" value="1"/>
</dbReference>
<name>A0A7J8WAV9_9ROSI</name>
<evidence type="ECO:0000313" key="3">
    <source>
        <dbReference type="EMBL" id="MBA0672207.1"/>
    </source>
</evidence>
<dbReference type="Pfam" id="PF23247">
    <property type="entry name" value="LRR_RPS2"/>
    <property type="match status" value="3"/>
</dbReference>
<keyword evidence="1" id="KW-0611">Plant defense</keyword>
<gene>
    <name evidence="3" type="ORF">Goklo_029450</name>
</gene>
<protein>
    <recommendedName>
        <fullName evidence="2">Disease resistance protein At4g27190-like leucine-rich repeats domain-containing protein</fullName>
    </recommendedName>
</protein>
<dbReference type="InterPro" id="IPR032675">
    <property type="entry name" value="LRR_dom_sf"/>
</dbReference>
<feature type="domain" description="Disease resistance protein At4g27190-like leucine-rich repeats" evidence="2">
    <location>
        <begin position="123"/>
        <end position="253"/>
    </location>
</feature>
<evidence type="ECO:0000256" key="1">
    <source>
        <dbReference type="ARBA" id="ARBA00022821"/>
    </source>
</evidence>
<evidence type="ECO:0000313" key="4">
    <source>
        <dbReference type="Proteomes" id="UP000593573"/>
    </source>
</evidence>
<dbReference type="EMBL" id="JABFAB010243886">
    <property type="protein sequence ID" value="MBA0672207.1"/>
    <property type="molecule type" value="Genomic_DNA"/>
</dbReference>
<keyword evidence="4" id="KW-1185">Reference proteome</keyword>